<evidence type="ECO:0000313" key="9">
    <source>
        <dbReference type="EMBL" id="SNS13935.1"/>
    </source>
</evidence>
<gene>
    <name evidence="9" type="ORF">SAMN06296052_102288</name>
</gene>
<evidence type="ECO:0000256" key="4">
    <source>
        <dbReference type="ARBA" id="ARBA00022982"/>
    </source>
</evidence>
<dbReference type="GO" id="GO:0009055">
    <property type="term" value="F:electron transfer activity"/>
    <property type="evidence" value="ECO:0007669"/>
    <property type="project" value="InterPro"/>
</dbReference>
<evidence type="ECO:0000259" key="8">
    <source>
        <dbReference type="PROSITE" id="PS51007"/>
    </source>
</evidence>
<proteinExistence type="predicted"/>
<dbReference type="AlphaFoldDB" id="A0A239C0U0"/>
<evidence type="ECO:0000256" key="5">
    <source>
        <dbReference type="ARBA" id="ARBA00023004"/>
    </source>
</evidence>
<evidence type="ECO:0000256" key="7">
    <source>
        <dbReference type="SAM" id="MobiDB-lite"/>
    </source>
</evidence>
<dbReference type="PROSITE" id="PS51007">
    <property type="entry name" value="CYTC"/>
    <property type="match status" value="1"/>
</dbReference>
<dbReference type="Pfam" id="PF00034">
    <property type="entry name" value="Cytochrom_C"/>
    <property type="match status" value="1"/>
</dbReference>
<evidence type="ECO:0000256" key="2">
    <source>
        <dbReference type="ARBA" id="ARBA00022617"/>
    </source>
</evidence>
<comment type="PTM">
    <text evidence="6">Binds 1 heme c group covalently per subunit.</text>
</comment>
<dbReference type="InterPro" id="IPR009056">
    <property type="entry name" value="Cyt_c-like_dom"/>
</dbReference>
<dbReference type="GO" id="GO:0005506">
    <property type="term" value="F:iron ion binding"/>
    <property type="evidence" value="ECO:0007669"/>
    <property type="project" value="InterPro"/>
</dbReference>
<dbReference type="PRINTS" id="PR00606">
    <property type="entry name" value="CYTCHROMECID"/>
</dbReference>
<keyword evidence="2 6" id="KW-0349">Heme</keyword>
<feature type="region of interest" description="Disordered" evidence="7">
    <location>
        <begin position="32"/>
        <end position="54"/>
    </location>
</feature>
<keyword evidence="1" id="KW-0813">Transport</keyword>
<organism evidence="9 10">
    <name type="scientific">Pontibacter ummariensis</name>
    <dbReference type="NCBI Taxonomy" id="1610492"/>
    <lineage>
        <taxon>Bacteria</taxon>
        <taxon>Pseudomonadati</taxon>
        <taxon>Bacteroidota</taxon>
        <taxon>Cytophagia</taxon>
        <taxon>Cytophagales</taxon>
        <taxon>Hymenobacteraceae</taxon>
        <taxon>Pontibacter</taxon>
    </lineage>
</organism>
<keyword evidence="10" id="KW-1185">Reference proteome</keyword>
<name>A0A239C0U0_9BACT</name>
<dbReference type="SUPFAM" id="SSF46626">
    <property type="entry name" value="Cytochrome c"/>
    <property type="match status" value="1"/>
</dbReference>
<protein>
    <submittedName>
        <fullName evidence="9">Cytochrome c</fullName>
    </submittedName>
</protein>
<feature type="binding site" description="covalent" evidence="6">
    <location>
        <position position="71"/>
    </location>
    <ligand>
        <name>heme c</name>
        <dbReference type="ChEBI" id="CHEBI:61717"/>
    </ligand>
</feature>
<keyword evidence="4" id="KW-0249">Electron transport</keyword>
<dbReference type="InterPro" id="IPR002324">
    <property type="entry name" value="Cyt_c_ID"/>
</dbReference>
<feature type="domain" description="Cytochrome c" evidence="8">
    <location>
        <begin position="57"/>
        <end position="142"/>
    </location>
</feature>
<evidence type="ECO:0000256" key="6">
    <source>
        <dbReference type="PIRSR" id="PIRSR602324-1"/>
    </source>
</evidence>
<feature type="binding site" description="covalent" evidence="6">
    <location>
        <position position="75"/>
    </location>
    <ligand>
        <name>heme c</name>
        <dbReference type="ChEBI" id="CHEBI:61717"/>
    </ligand>
</feature>
<reference evidence="10" key="1">
    <citation type="submission" date="2017-06" db="EMBL/GenBank/DDBJ databases">
        <authorList>
            <person name="Varghese N."/>
            <person name="Submissions S."/>
        </authorList>
    </citation>
    <scope>NUCLEOTIDE SEQUENCE [LARGE SCALE GENOMIC DNA]</scope>
    <source>
        <strain evidence="10">NKM1</strain>
    </source>
</reference>
<dbReference type="Gene3D" id="1.10.760.10">
    <property type="entry name" value="Cytochrome c-like domain"/>
    <property type="match status" value="1"/>
</dbReference>
<accession>A0A239C0U0</accession>
<sequence length="143" mass="15619">MFASCVAFLAACGNSESEYADVYDREAAETEAVEEVTPIQTEDADAVATPSDVAQEQNYEEGKKLIALSDCLTCHQENQKLVGPSYAEVAGKYEFNEENVTLLANKIIQGGKGVWGEIPMTPHPDLNEEEAKAMARYILALKK</sequence>
<keyword evidence="5 6" id="KW-0408">Iron</keyword>
<evidence type="ECO:0000256" key="3">
    <source>
        <dbReference type="ARBA" id="ARBA00022723"/>
    </source>
</evidence>
<evidence type="ECO:0000313" key="10">
    <source>
        <dbReference type="Proteomes" id="UP000198432"/>
    </source>
</evidence>
<keyword evidence="3 6" id="KW-0479">Metal-binding</keyword>
<dbReference type="InterPro" id="IPR036909">
    <property type="entry name" value="Cyt_c-like_dom_sf"/>
</dbReference>
<dbReference type="EMBL" id="FZOQ01000002">
    <property type="protein sequence ID" value="SNS13935.1"/>
    <property type="molecule type" value="Genomic_DNA"/>
</dbReference>
<feature type="binding site" description="covalent" evidence="6">
    <location>
        <position position="120"/>
    </location>
    <ligand>
        <name>heme c</name>
        <dbReference type="ChEBI" id="CHEBI:61717"/>
    </ligand>
</feature>
<evidence type="ECO:0000256" key="1">
    <source>
        <dbReference type="ARBA" id="ARBA00022448"/>
    </source>
</evidence>
<dbReference type="GO" id="GO:0020037">
    <property type="term" value="F:heme binding"/>
    <property type="evidence" value="ECO:0007669"/>
    <property type="project" value="InterPro"/>
</dbReference>
<dbReference type="Proteomes" id="UP000198432">
    <property type="component" value="Unassembled WGS sequence"/>
</dbReference>